<keyword evidence="2" id="KW-1185">Reference proteome</keyword>
<sequence length="220" mass="24394">MASGPVRDLRINGNINIKNLLSKKKDELRYLQLMATIRSVDENVQTSFAAIADYFQTLAKFDQDIAQQDVGYIDGKLAEFRTNTTSVQSKLKGDVDKLMGIVQAALVVNLIREITRLAMVVAENSNPFKLMFAGVDVDAIFERTRAVADAAATVATGAKLIKAVKDLATDSLNLIRKFQKNRQQLDSLMKLVNAITKGLPEKIKEHADKFVEQYGAYTPK</sequence>
<gene>
    <name evidence="1" type="ORF">PACLA_8A034782</name>
</gene>
<reference evidence="1" key="1">
    <citation type="submission" date="2020-04" db="EMBL/GenBank/DDBJ databases">
        <authorList>
            <person name="Alioto T."/>
            <person name="Alioto T."/>
            <person name="Gomez Garrido J."/>
        </authorList>
    </citation>
    <scope>NUCLEOTIDE SEQUENCE</scope>
    <source>
        <strain evidence="1">A484AB</strain>
    </source>
</reference>
<organism evidence="1 2">
    <name type="scientific">Paramuricea clavata</name>
    <name type="common">Red gorgonian</name>
    <name type="synonym">Violescent sea-whip</name>
    <dbReference type="NCBI Taxonomy" id="317549"/>
    <lineage>
        <taxon>Eukaryota</taxon>
        <taxon>Metazoa</taxon>
        <taxon>Cnidaria</taxon>
        <taxon>Anthozoa</taxon>
        <taxon>Octocorallia</taxon>
        <taxon>Malacalcyonacea</taxon>
        <taxon>Plexauridae</taxon>
        <taxon>Paramuricea</taxon>
    </lineage>
</organism>
<protein>
    <submittedName>
        <fullName evidence="1">Uncharacterized protein</fullName>
    </submittedName>
</protein>
<name>A0A7D9M7Q6_PARCT</name>
<proteinExistence type="predicted"/>
<feature type="non-terminal residue" evidence="1">
    <location>
        <position position="1"/>
    </location>
</feature>
<evidence type="ECO:0000313" key="2">
    <source>
        <dbReference type="Proteomes" id="UP001152795"/>
    </source>
</evidence>
<dbReference type="Proteomes" id="UP001152795">
    <property type="component" value="Unassembled WGS sequence"/>
</dbReference>
<evidence type="ECO:0000313" key="1">
    <source>
        <dbReference type="EMBL" id="CAB4044461.1"/>
    </source>
</evidence>
<dbReference type="EMBL" id="CACRXK020035047">
    <property type="protein sequence ID" value="CAB4044461.1"/>
    <property type="molecule type" value="Genomic_DNA"/>
</dbReference>
<accession>A0A7D9M7Q6</accession>
<comment type="caution">
    <text evidence="1">The sequence shown here is derived from an EMBL/GenBank/DDBJ whole genome shotgun (WGS) entry which is preliminary data.</text>
</comment>
<dbReference type="AlphaFoldDB" id="A0A7D9M7Q6"/>
<dbReference type="OrthoDB" id="6067099at2759"/>